<dbReference type="InterPro" id="IPR013655">
    <property type="entry name" value="PAS_fold_3"/>
</dbReference>
<dbReference type="InterPro" id="IPR000014">
    <property type="entry name" value="PAS"/>
</dbReference>
<evidence type="ECO:0000256" key="1">
    <source>
        <dbReference type="ARBA" id="ARBA00000085"/>
    </source>
</evidence>
<dbReference type="RefSeq" id="WP_169641216.1">
    <property type="nucleotide sequence ID" value="NZ_CP048788.1"/>
</dbReference>
<organism evidence="9 10">
    <name type="scientific">Roseobacter ponti</name>
    <dbReference type="NCBI Taxonomy" id="1891787"/>
    <lineage>
        <taxon>Bacteria</taxon>
        <taxon>Pseudomonadati</taxon>
        <taxon>Pseudomonadota</taxon>
        <taxon>Alphaproteobacteria</taxon>
        <taxon>Rhodobacterales</taxon>
        <taxon>Roseobacteraceae</taxon>
        <taxon>Roseobacter</taxon>
    </lineage>
</organism>
<dbReference type="PROSITE" id="PS50112">
    <property type="entry name" value="PAS"/>
    <property type="match status" value="1"/>
</dbReference>
<dbReference type="SUPFAM" id="SSF47384">
    <property type="entry name" value="Homodimeric domain of signal transducing histidine kinase"/>
    <property type="match status" value="1"/>
</dbReference>
<dbReference type="InterPro" id="IPR003594">
    <property type="entry name" value="HATPase_dom"/>
</dbReference>
<dbReference type="Gene3D" id="3.30.450.20">
    <property type="entry name" value="PAS domain"/>
    <property type="match status" value="1"/>
</dbReference>
<feature type="domain" description="PAC" evidence="8">
    <location>
        <begin position="86"/>
        <end position="139"/>
    </location>
</feature>
<dbReference type="Proteomes" id="UP000503308">
    <property type="component" value="Chromosome"/>
</dbReference>
<keyword evidence="5" id="KW-0418">Kinase</keyword>
<gene>
    <name evidence="9" type="ORF">G3256_12905</name>
</gene>
<dbReference type="InterPro" id="IPR004358">
    <property type="entry name" value="Sig_transdc_His_kin-like_C"/>
</dbReference>
<evidence type="ECO:0000256" key="5">
    <source>
        <dbReference type="ARBA" id="ARBA00022777"/>
    </source>
</evidence>
<dbReference type="Pfam" id="PF08447">
    <property type="entry name" value="PAS_3"/>
    <property type="match status" value="1"/>
</dbReference>
<comment type="catalytic activity">
    <reaction evidence="1">
        <text>ATP + protein L-histidine = ADP + protein N-phospho-L-histidine.</text>
        <dbReference type="EC" id="2.7.13.3"/>
    </reaction>
</comment>
<dbReference type="InterPro" id="IPR036890">
    <property type="entry name" value="HATPase_C_sf"/>
</dbReference>
<evidence type="ECO:0000256" key="2">
    <source>
        <dbReference type="ARBA" id="ARBA00012438"/>
    </source>
</evidence>
<evidence type="ECO:0000256" key="4">
    <source>
        <dbReference type="ARBA" id="ARBA00022679"/>
    </source>
</evidence>
<dbReference type="NCBIfam" id="TIGR00229">
    <property type="entry name" value="sensory_box"/>
    <property type="match status" value="1"/>
</dbReference>
<dbReference type="Gene3D" id="3.30.565.10">
    <property type="entry name" value="Histidine kinase-like ATPase, C-terminal domain"/>
    <property type="match status" value="1"/>
</dbReference>
<keyword evidence="10" id="KW-1185">Reference proteome</keyword>
<dbReference type="PRINTS" id="PR00344">
    <property type="entry name" value="BCTRLSENSOR"/>
</dbReference>
<dbReference type="Pfam" id="PF02518">
    <property type="entry name" value="HATPase_c"/>
    <property type="match status" value="1"/>
</dbReference>
<dbReference type="InterPro" id="IPR001610">
    <property type="entry name" value="PAC"/>
</dbReference>
<dbReference type="EMBL" id="CP048788">
    <property type="protein sequence ID" value="QJF51998.1"/>
    <property type="molecule type" value="Genomic_DNA"/>
</dbReference>
<evidence type="ECO:0000259" key="8">
    <source>
        <dbReference type="PROSITE" id="PS50113"/>
    </source>
</evidence>
<dbReference type="InterPro" id="IPR036097">
    <property type="entry name" value="HisK_dim/P_sf"/>
</dbReference>
<dbReference type="EC" id="2.7.13.3" evidence="2"/>
<evidence type="ECO:0000313" key="10">
    <source>
        <dbReference type="Proteomes" id="UP000503308"/>
    </source>
</evidence>
<dbReference type="InterPro" id="IPR000700">
    <property type="entry name" value="PAS-assoc_C"/>
</dbReference>
<dbReference type="SMART" id="SM00387">
    <property type="entry name" value="HATPase_c"/>
    <property type="match status" value="1"/>
</dbReference>
<dbReference type="AlphaFoldDB" id="A0A858SVH5"/>
<dbReference type="CDD" id="cd00130">
    <property type="entry name" value="PAS"/>
    <property type="match status" value="1"/>
</dbReference>
<keyword evidence="4" id="KW-0808">Transferase</keyword>
<dbReference type="PROSITE" id="PS50113">
    <property type="entry name" value="PAC"/>
    <property type="match status" value="1"/>
</dbReference>
<accession>A0A858SVH5</accession>
<dbReference type="InterPro" id="IPR005467">
    <property type="entry name" value="His_kinase_dom"/>
</dbReference>
<dbReference type="SUPFAM" id="SSF55874">
    <property type="entry name" value="ATPase domain of HSP90 chaperone/DNA topoisomerase II/histidine kinase"/>
    <property type="match status" value="1"/>
</dbReference>
<protein>
    <recommendedName>
        <fullName evidence="2">histidine kinase</fullName>
        <ecNumber evidence="2">2.7.13.3</ecNumber>
    </recommendedName>
</protein>
<sequence length="365" mass="40236">MSIDAESSDFLRRMAGLVPGVIYIFNHKTKSNEYSNRSIGTLLGYTPQELIDLGDALFGTIVHEDDLEGLAAYFDSLGELADGVSATHEYRDYARDGSIVWLRSIDKVYERDTDGSVLRHIGIAIDITAQKQTEERLRATRRELEQLTYIASHDLKVPVSNMSTLTHMLSEAGELLPPEHSETLGWMRDVCNQAQEKLDALVCVAQANAGEMAPFEPVNLAAVTENVLVSLHCQTTDARAVIRTDFKVPEVTFLARELENMLQAMIANAIRYRSPDRRVRIEVTSRSVENMTEISVADNGTGLDLPRDEGKVFDLFRRAHAVPGGAGVALYTIRCLMHRIGGTIRVEGSPGEGAAFTLSFPQPGA</sequence>
<proteinExistence type="predicted"/>
<evidence type="ECO:0000313" key="9">
    <source>
        <dbReference type="EMBL" id="QJF51998.1"/>
    </source>
</evidence>
<dbReference type="GO" id="GO:0000155">
    <property type="term" value="F:phosphorelay sensor kinase activity"/>
    <property type="evidence" value="ECO:0007669"/>
    <property type="project" value="InterPro"/>
</dbReference>
<dbReference type="SUPFAM" id="SSF55785">
    <property type="entry name" value="PYP-like sensor domain (PAS domain)"/>
    <property type="match status" value="1"/>
</dbReference>
<evidence type="ECO:0000259" key="6">
    <source>
        <dbReference type="PROSITE" id="PS50109"/>
    </source>
</evidence>
<dbReference type="PANTHER" id="PTHR43304:SF1">
    <property type="entry name" value="PAC DOMAIN-CONTAINING PROTEIN"/>
    <property type="match status" value="1"/>
</dbReference>
<dbReference type="InterPro" id="IPR035965">
    <property type="entry name" value="PAS-like_dom_sf"/>
</dbReference>
<dbReference type="Gene3D" id="1.10.287.130">
    <property type="match status" value="1"/>
</dbReference>
<keyword evidence="3" id="KW-0597">Phosphoprotein</keyword>
<evidence type="ECO:0000256" key="3">
    <source>
        <dbReference type="ARBA" id="ARBA00022553"/>
    </source>
</evidence>
<dbReference type="PANTHER" id="PTHR43304">
    <property type="entry name" value="PHYTOCHROME-LIKE PROTEIN CPH1"/>
    <property type="match status" value="1"/>
</dbReference>
<name>A0A858SVH5_9RHOB</name>
<dbReference type="PROSITE" id="PS50109">
    <property type="entry name" value="HIS_KIN"/>
    <property type="match status" value="1"/>
</dbReference>
<reference evidence="9 10" key="1">
    <citation type="submission" date="2020-02" db="EMBL/GenBank/DDBJ databases">
        <title>Genome sequence of Roseobacter ponti.</title>
        <authorList>
            <person name="Hollensteiner J."/>
            <person name="Schneider D."/>
            <person name="Poehlein A."/>
            <person name="Daniel R."/>
        </authorList>
    </citation>
    <scope>NUCLEOTIDE SEQUENCE [LARGE SCALE GENOMIC DNA]</scope>
    <source>
        <strain evidence="9 10">DSM 106830</strain>
    </source>
</reference>
<dbReference type="KEGG" id="rpon:G3256_12905"/>
<dbReference type="SMART" id="SM00086">
    <property type="entry name" value="PAC"/>
    <property type="match status" value="1"/>
</dbReference>
<evidence type="ECO:0000259" key="7">
    <source>
        <dbReference type="PROSITE" id="PS50112"/>
    </source>
</evidence>
<dbReference type="InterPro" id="IPR052162">
    <property type="entry name" value="Sensor_kinase/Photoreceptor"/>
</dbReference>
<feature type="domain" description="Histidine kinase" evidence="6">
    <location>
        <begin position="150"/>
        <end position="364"/>
    </location>
</feature>
<feature type="domain" description="PAS" evidence="7">
    <location>
        <begin position="7"/>
        <end position="68"/>
    </location>
</feature>